<comment type="caution">
    <text evidence="7">The sequence shown here is derived from an EMBL/GenBank/DDBJ whole genome shotgun (WGS) entry which is preliminary data.</text>
</comment>
<evidence type="ECO:0000256" key="4">
    <source>
        <dbReference type="ARBA" id="ARBA00022989"/>
    </source>
</evidence>
<name>A0AAD8A4W7_DIPPU</name>
<proteinExistence type="inferred from homology"/>
<keyword evidence="3 6" id="KW-0812">Transmembrane</keyword>
<reference evidence="7" key="1">
    <citation type="journal article" date="2023" name="IScience">
        <title>Live-bearing cockroach genome reveals convergent evolutionary mechanisms linked to viviparity in insects and beyond.</title>
        <authorList>
            <person name="Fouks B."/>
            <person name="Harrison M.C."/>
            <person name="Mikhailova A.A."/>
            <person name="Marchal E."/>
            <person name="English S."/>
            <person name="Carruthers M."/>
            <person name="Jennings E.C."/>
            <person name="Chiamaka E.L."/>
            <person name="Frigard R.A."/>
            <person name="Pippel M."/>
            <person name="Attardo G.M."/>
            <person name="Benoit J.B."/>
            <person name="Bornberg-Bauer E."/>
            <person name="Tobe S.S."/>
        </authorList>
    </citation>
    <scope>NUCLEOTIDE SEQUENCE</scope>
    <source>
        <strain evidence="7">Stay&amp;Tobe</strain>
    </source>
</reference>
<dbReference type="AlphaFoldDB" id="A0AAD8A4W7"/>
<dbReference type="GO" id="GO:0005886">
    <property type="term" value="C:plasma membrane"/>
    <property type="evidence" value="ECO:0007669"/>
    <property type="project" value="UniProtKB-SubCell"/>
</dbReference>
<comment type="function">
    <text evidence="6">Gustatory receptor which mediates acceptance or avoidance behavior, depending on its substrates.</text>
</comment>
<feature type="transmembrane region" description="Helical" evidence="6">
    <location>
        <begin position="37"/>
        <end position="59"/>
    </location>
</feature>
<dbReference type="GO" id="GO:0050909">
    <property type="term" value="P:sensory perception of taste"/>
    <property type="evidence" value="ECO:0007669"/>
    <property type="project" value="InterPro"/>
</dbReference>
<gene>
    <name evidence="7" type="ORF">L9F63_001644</name>
</gene>
<protein>
    <recommendedName>
        <fullName evidence="6">Gustatory receptor</fullName>
    </recommendedName>
</protein>
<evidence type="ECO:0000256" key="6">
    <source>
        <dbReference type="RuleBase" id="RU363108"/>
    </source>
</evidence>
<feature type="transmembrane region" description="Helical" evidence="6">
    <location>
        <begin position="6"/>
        <end position="25"/>
    </location>
</feature>
<feature type="transmembrane region" description="Helical" evidence="6">
    <location>
        <begin position="154"/>
        <end position="185"/>
    </location>
</feature>
<evidence type="ECO:0000256" key="5">
    <source>
        <dbReference type="ARBA" id="ARBA00023136"/>
    </source>
</evidence>
<keyword evidence="5 6" id="KW-0472">Membrane</keyword>
<evidence type="ECO:0000313" key="8">
    <source>
        <dbReference type="Proteomes" id="UP001233999"/>
    </source>
</evidence>
<keyword evidence="6" id="KW-0807">Transducer</keyword>
<keyword evidence="6" id="KW-0675">Receptor</keyword>
<keyword evidence="2 6" id="KW-1003">Cell membrane</keyword>
<reference evidence="7" key="2">
    <citation type="submission" date="2023-05" db="EMBL/GenBank/DDBJ databases">
        <authorList>
            <person name="Fouks B."/>
        </authorList>
    </citation>
    <scope>NUCLEOTIDE SEQUENCE</scope>
    <source>
        <strain evidence="7">Stay&amp;Tobe</strain>
        <tissue evidence="7">Testes</tissue>
    </source>
</reference>
<dbReference type="Pfam" id="PF08395">
    <property type="entry name" value="7tm_7"/>
    <property type="match status" value="1"/>
</dbReference>
<evidence type="ECO:0000256" key="1">
    <source>
        <dbReference type="ARBA" id="ARBA00004651"/>
    </source>
</evidence>
<evidence type="ECO:0000256" key="3">
    <source>
        <dbReference type="ARBA" id="ARBA00022692"/>
    </source>
</evidence>
<feature type="transmembrane region" description="Helical" evidence="6">
    <location>
        <begin position="71"/>
        <end position="100"/>
    </location>
</feature>
<organism evidence="7 8">
    <name type="scientific">Diploptera punctata</name>
    <name type="common">Pacific beetle cockroach</name>
    <dbReference type="NCBI Taxonomy" id="6984"/>
    <lineage>
        <taxon>Eukaryota</taxon>
        <taxon>Metazoa</taxon>
        <taxon>Ecdysozoa</taxon>
        <taxon>Arthropoda</taxon>
        <taxon>Hexapoda</taxon>
        <taxon>Insecta</taxon>
        <taxon>Pterygota</taxon>
        <taxon>Neoptera</taxon>
        <taxon>Polyneoptera</taxon>
        <taxon>Dictyoptera</taxon>
        <taxon>Blattodea</taxon>
        <taxon>Blaberoidea</taxon>
        <taxon>Blaberidae</taxon>
        <taxon>Diplopterinae</taxon>
        <taxon>Diploptera</taxon>
    </lineage>
</organism>
<comment type="subcellular location">
    <subcellularLocation>
        <location evidence="1 6">Cell membrane</location>
        <topology evidence="1 6">Multi-pass membrane protein</topology>
    </subcellularLocation>
</comment>
<feature type="non-terminal residue" evidence="7">
    <location>
        <position position="297"/>
    </location>
</feature>
<accession>A0AAD8A4W7</accession>
<dbReference type="InterPro" id="IPR013604">
    <property type="entry name" value="7TM_chemorcpt"/>
</dbReference>
<keyword evidence="4 6" id="KW-1133">Transmembrane helix</keyword>
<dbReference type="Proteomes" id="UP001233999">
    <property type="component" value="Unassembled WGS sequence"/>
</dbReference>
<comment type="similarity">
    <text evidence="6">Belongs to the insect chemoreceptor superfamily. Gustatory receptor (GR) family.</text>
</comment>
<sequence length="297" mass="34647">MDIYSISRLIHIFSKLFGLICYVSVHGKTYTISKFWLTYGVLWGILRISCLPVFVLMQIQNHRRGFHYDTMIIILSYFISVVMIIQITCLINNTIIITIYKRIQQYDSILSDYPRKSYSFNVALFEIGFDMLFPIVTGYAFIENVMEMFKKSGIFLIVYSCFMYLNAYVTLCCAYSQFLVFVVMLHQRFEHLNKILLLITEESSHSRNSLNKIASFNSTHVLQSQRKCKLASEMHIKSIGKLHNMLCEILQYANTTFSVIVILIMALSFFEITWAAYDLLMRAIVCFRDDLTMDFSG</sequence>
<keyword evidence="8" id="KW-1185">Reference proteome</keyword>
<evidence type="ECO:0000256" key="2">
    <source>
        <dbReference type="ARBA" id="ARBA00022475"/>
    </source>
</evidence>
<dbReference type="EMBL" id="JASPKZ010003856">
    <property type="protein sequence ID" value="KAJ9591827.1"/>
    <property type="molecule type" value="Genomic_DNA"/>
</dbReference>
<evidence type="ECO:0000313" key="7">
    <source>
        <dbReference type="EMBL" id="KAJ9591827.1"/>
    </source>
</evidence>
<feature type="transmembrane region" description="Helical" evidence="6">
    <location>
        <begin position="120"/>
        <end position="142"/>
    </location>
</feature>
<comment type="caution">
    <text evidence="6">Lacks conserved residue(s) required for the propagation of feature annotation.</text>
</comment>
<feature type="transmembrane region" description="Helical" evidence="6">
    <location>
        <begin position="249"/>
        <end position="270"/>
    </location>
</feature>
<dbReference type="GO" id="GO:0007165">
    <property type="term" value="P:signal transduction"/>
    <property type="evidence" value="ECO:0007669"/>
    <property type="project" value="UniProtKB-KW"/>
</dbReference>